<evidence type="ECO:0000313" key="2">
    <source>
        <dbReference type="EMBL" id="CAA9291944.1"/>
    </source>
</evidence>
<feature type="non-terminal residue" evidence="2">
    <location>
        <position position="110"/>
    </location>
</feature>
<feature type="region of interest" description="Disordered" evidence="1">
    <location>
        <begin position="91"/>
        <end position="110"/>
    </location>
</feature>
<evidence type="ECO:0000256" key="1">
    <source>
        <dbReference type="SAM" id="MobiDB-lite"/>
    </source>
</evidence>
<protein>
    <submittedName>
        <fullName evidence="2">Uncharacterized protein</fullName>
    </submittedName>
</protein>
<feature type="non-terminal residue" evidence="2">
    <location>
        <position position="1"/>
    </location>
</feature>
<proteinExistence type="predicted"/>
<organism evidence="2">
    <name type="scientific">uncultured Chloroflexia bacterium</name>
    <dbReference type="NCBI Taxonomy" id="1672391"/>
    <lineage>
        <taxon>Bacteria</taxon>
        <taxon>Bacillati</taxon>
        <taxon>Chloroflexota</taxon>
        <taxon>Chloroflexia</taxon>
        <taxon>environmental samples</taxon>
    </lineage>
</organism>
<gene>
    <name evidence="2" type="ORF">AVDCRST_MAG26-4158</name>
</gene>
<sequence>WLLMDMARRQYSSYLARRHARRCGPVWPTQMATLAWWNRRSGLSSSSSTASTCRLVVAIALNTRQRAPSSWPSSPISNYWLNAPRSRSSGRNRAVLEAPGAVSPVGTQPN</sequence>
<dbReference type="AlphaFoldDB" id="A0A6J4JZY5"/>
<name>A0A6J4JZY5_9CHLR</name>
<reference evidence="2" key="1">
    <citation type="submission" date="2020-02" db="EMBL/GenBank/DDBJ databases">
        <authorList>
            <person name="Meier V. D."/>
        </authorList>
    </citation>
    <scope>NUCLEOTIDE SEQUENCE</scope>
    <source>
        <strain evidence="2">AVDCRST_MAG26</strain>
    </source>
</reference>
<dbReference type="EMBL" id="CADCTK010000974">
    <property type="protein sequence ID" value="CAA9291944.1"/>
    <property type="molecule type" value="Genomic_DNA"/>
</dbReference>
<accession>A0A6J4JZY5</accession>